<reference evidence="1 2" key="1">
    <citation type="submission" date="2024-01" db="EMBL/GenBank/DDBJ databases">
        <title>The genomes of 5 underutilized Papilionoideae crops provide insights into root nodulation and disease resistance.</title>
        <authorList>
            <person name="Yuan L."/>
        </authorList>
    </citation>
    <scope>NUCLEOTIDE SEQUENCE [LARGE SCALE GENOMIC DNA]</scope>
    <source>
        <strain evidence="1">LY-2023</strain>
        <tissue evidence="1">Leaf</tissue>
    </source>
</reference>
<dbReference type="AlphaFoldDB" id="A0AAN9EYZ4"/>
<sequence length="103" mass="11389">MAFKRSGRASSSNLTITDKNTKISALVVDDSATIRLLHKGLCNMEPTIARNGKETATRQLREMGVKSKIVGVTMTMKRGNLWLLEKPLNRAVVEGVMEELSLM</sequence>
<comment type="caution">
    <text evidence="1">The sequence shown here is derived from an EMBL/GenBank/DDBJ whole genome shotgun (WGS) entry which is preliminary data.</text>
</comment>
<protein>
    <recommendedName>
        <fullName evidence="3">Response regulatory domain-containing protein</fullName>
    </recommendedName>
</protein>
<evidence type="ECO:0000313" key="2">
    <source>
        <dbReference type="Proteomes" id="UP001359559"/>
    </source>
</evidence>
<organism evidence="1 2">
    <name type="scientific">Clitoria ternatea</name>
    <name type="common">Butterfly pea</name>
    <dbReference type="NCBI Taxonomy" id="43366"/>
    <lineage>
        <taxon>Eukaryota</taxon>
        <taxon>Viridiplantae</taxon>
        <taxon>Streptophyta</taxon>
        <taxon>Embryophyta</taxon>
        <taxon>Tracheophyta</taxon>
        <taxon>Spermatophyta</taxon>
        <taxon>Magnoliopsida</taxon>
        <taxon>eudicotyledons</taxon>
        <taxon>Gunneridae</taxon>
        <taxon>Pentapetalae</taxon>
        <taxon>rosids</taxon>
        <taxon>fabids</taxon>
        <taxon>Fabales</taxon>
        <taxon>Fabaceae</taxon>
        <taxon>Papilionoideae</taxon>
        <taxon>50 kb inversion clade</taxon>
        <taxon>NPAAA clade</taxon>
        <taxon>indigoferoid/millettioid clade</taxon>
        <taxon>Phaseoleae</taxon>
        <taxon>Clitoria</taxon>
    </lineage>
</organism>
<keyword evidence="2" id="KW-1185">Reference proteome</keyword>
<evidence type="ECO:0008006" key="3">
    <source>
        <dbReference type="Google" id="ProtNLM"/>
    </source>
</evidence>
<dbReference type="Proteomes" id="UP001359559">
    <property type="component" value="Unassembled WGS sequence"/>
</dbReference>
<proteinExistence type="predicted"/>
<gene>
    <name evidence="1" type="ORF">RJT34_29859</name>
</gene>
<dbReference type="EMBL" id="JAYKXN010000008">
    <property type="protein sequence ID" value="KAK7262293.1"/>
    <property type="molecule type" value="Genomic_DNA"/>
</dbReference>
<accession>A0AAN9EYZ4</accession>
<evidence type="ECO:0000313" key="1">
    <source>
        <dbReference type="EMBL" id="KAK7262293.1"/>
    </source>
</evidence>
<name>A0AAN9EYZ4_CLITE</name>